<proteinExistence type="predicted"/>
<evidence type="ECO:0000313" key="3">
    <source>
        <dbReference type="Proteomes" id="UP000694547"/>
    </source>
</evidence>
<reference evidence="2 3" key="1">
    <citation type="submission" date="2018-10" db="EMBL/GenBank/DDBJ databases">
        <title>Improved assembly of the deer mouse Peromyscus maniculatus genome.</title>
        <authorList>
            <person name="Lassance J.-M."/>
            <person name="Hoekstra H.E."/>
        </authorList>
    </citation>
    <scope>NUCLEOTIDE SEQUENCE [LARGE SCALE GENOMIC DNA]</scope>
</reference>
<dbReference type="GeneTree" id="ENSGT01140000284519"/>
<feature type="compositionally biased region" description="Basic residues" evidence="1">
    <location>
        <begin position="7"/>
        <end position="16"/>
    </location>
</feature>
<name>A0A8C8UH02_PERMB</name>
<accession>A0A8C8UH02</accession>
<protein>
    <submittedName>
        <fullName evidence="2">Uncharacterized protein</fullName>
    </submittedName>
</protein>
<dbReference type="Proteomes" id="UP000694547">
    <property type="component" value="Chromosome 17"/>
</dbReference>
<reference evidence="2" key="2">
    <citation type="submission" date="2025-08" db="UniProtKB">
        <authorList>
            <consortium name="Ensembl"/>
        </authorList>
    </citation>
    <scope>IDENTIFICATION</scope>
</reference>
<evidence type="ECO:0000256" key="1">
    <source>
        <dbReference type="SAM" id="MobiDB-lite"/>
    </source>
</evidence>
<keyword evidence="3" id="KW-1185">Reference proteome</keyword>
<sequence>DGTRAARSVRSRRRRRVLESWGRTIWGPPAADPSPPPRPASGAPASAPLFPPGLEAPGSECRRESCHGRGAPATPPGPERSPGTTGWSARHRHPPRHGELSRGGTAAPSEVRVAGVRRAGCSSMHIRQFTGNLLSR</sequence>
<evidence type="ECO:0000313" key="2">
    <source>
        <dbReference type="Ensembl" id="ENSPEMP00000032347.1"/>
    </source>
</evidence>
<dbReference type="Ensembl" id="ENSPEMT00000036224.1">
    <property type="protein sequence ID" value="ENSPEMP00000032347.1"/>
    <property type="gene ID" value="ENSPEMG00000031133.1"/>
</dbReference>
<organism evidence="2 3">
    <name type="scientific">Peromyscus maniculatus bairdii</name>
    <name type="common">Prairie deer mouse</name>
    <dbReference type="NCBI Taxonomy" id="230844"/>
    <lineage>
        <taxon>Eukaryota</taxon>
        <taxon>Metazoa</taxon>
        <taxon>Chordata</taxon>
        <taxon>Craniata</taxon>
        <taxon>Vertebrata</taxon>
        <taxon>Euteleostomi</taxon>
        <taxon>Mammalia</taxon>
        <taxon>Eutheria</taxon>
        <taxon>Euarchontoglires</taxon>
        <taxon>Glires</taxon>
        <taxon>Rodentia</taxon>
        <taxon>Myomorpha</taxon>
        <taxon>Muroidea</taxon>
        <taxon>Cricetidae</taxon>
        <taxon>Neotominae</taxon>
        <taxon>Peromyscus</taxon>
    </lineage>
</organism>
<reference evidence="2" key="3">
    <citation type="submission" date="2025-09" db="UniProtKB">
        <authorList>
            <consortium name="Ensembl"/>
        </authorList>
    </citation>
    <scope>IDENTIFICATION</scope>
</reference>
<feature type="region of interest" description="Disordered" evidence="1">
    <location>
        <begin position="1"/>
        <end position="110"/>
    </location>
</feature>
<feature type="compositionally biased region" description="Pro residues" evidence="1">
    <location>
        <begin position="30"/>
        <end position="39"/>
    </location>
</feature>
<dbReference type="AlphaFoldDB" id="A0A8C8UH02"/>